<dbReference type="SMART" id="SM01010">
    <property type="entry name" value="AMPKBI"/>
    <property type="match status" value="1"/>
</dbReference>
<evidence type="ECO:0000259" key="5">
    <source>
        <dbReference type="SMART" id="SM01010"/>
    </source>
</evidence>
<accession>A0A507C692</accession>
<proteinExistence type="inferred from homology"/>
<dbReference type="GeneID" id="42005192"/>
<dbReference type="OrthoDB" id="531008at2759"/>
<evidence type="ECO:0000313" key="6">
    <source>
        <dbReference type="EMBL" id="TPX32995.1"/>
    </source>
</evidence>
<dbReference type="GO" id="GO:0005634">
    <property type="term" value="C:nucleus"/>
    <property type="evidence" value="ECO:0007669"/>
    <property type="project" value="TreeGrafter"/>
</dbReference>
<dbReference type="RefSeq" id="XP_031024090.1">
    <property type="nucleotide sequence ID" value="XM_031169895.1"/>
</dbReference>
<dbReference type="Pfam" id="PF04739">
    <property type="entry name" value="AMPKBI"/>
    <property type="match status" value="1"/>
</dbReference>
<dbReference type="AlphaFoldDB" id="A0A507C692"/>
<feature type="compositionally biased region" description="Polar residues" evidence="4">
    <location>
        <begin position="53"/>
        <end position="66"/>
    </location>
</feature>
<dbReference type="InterPro" id="IPR006828">
    <property type="entry name" value="ASC_dom"/>
</dbReference>
<dbReference type="FunFam" id="2.60.40.10:FF:000562">
    <property type="entry name" value="Snf1 kinase complex beta-subunit Gal83"/>
    <property type="match status" value="1"/>
</dbReference>
<protein>
    <recommendedName>
        <fullName evidence="5">Association with the SNF1 complex (ASC) domain-containing protein</fullName>
    </recommendedName>
</protein>
<comment type="subcellular location">
    <subcellularLocation>
        <location evidence="1">Cytoplasm</location>
    </subcellularLocation>
</comment>
<sequence>MGNTQSNNNSNEKSSAVPIRVSEISASNGETFSTPPSSPPNSRTDHHHHPDGDSTSFLQRPPSASTLLRPRETIPVTITYLSRDAQHIHPPKPIVINQQPIPIVREPYTPPPTERSYKNSARIVHAFGVGGLAPLAPLAKGEDSKKRTIPIMIGWTGGGRTVYITGTFNNWKQKIRMFKSNADFSTVIDMPPGTHRLKFVVDDEWKCSEDLPVASDADGNLVNFLEVEDEDGRHQNDGLDSLAGDEAPPPLSPLSESPESTYASEIPSYLTRPSTPPASGPSSSKTPAASNNSSSSGNTNSNISSSSSNSGNAAAAVTENGPSPDALPTEPPPGLPPHLERVLLNSGNMEHEDASILPLPDHVTLNHLYALSIRDGVMAVATTARYRRKYVTILLYKPTMV</sequence>
<feature type="domain" description="Association with the SNF1 complex (ASC)" evidence="5">
    <location>
        <begin position="255"/>
        <end position="399"/>
    </location>
</feature>
<dbReference type="PANTHER" id="PTHR10343:SF84">
    <property type="entry name" value="5'-AMP-ACTIVATED PROTEIN KINASE SUBUNIT BETA-1"/>
    <property type="match status" value="1"/>
</dbReference>
<dbReference type="PANTHER" id="PTHR10343">
    <property type="entry name" value="5'-AMP-ACTIVATED PROTEIN KINASE , BETA SUBUNIT"/>
    <property type="match status" value="1"/>
</dbReference>
<comment type="similarity">
    <text evidence="2">Belongs to the 5'-AMP-activated protein kinase beta subunit family.</text>
</comment>
<evidence type="ECO:0000313" key="7">
    <source>
        <dbReference type="Proteomes" id="UP000319731"/>
    </source>
</evidence>
<evidence type="ECO:0000256" key="1">
    <source>
        <dbReference type="ARBA" id="ARBA00004496"/>
    </source>
</evidence>
<feature type="compositionally biased region" description="Polar residues" evidence="4">
    <location>
        <begin position="1"/>
        <end position="14"/>
    </location>
</feature>
<dbReference type="EMBL" id="QEAO01000024">
    <property type="protein sequence ID" value="TPX32995.1"/>
    <property type="molecule type" value="Genomic_DNA"/>
</dbReference>
<dbReference type="Gene3D" id="6.20.250.60">
    <property type="match status" value="1"/>
</dbReference>
<dbReference type="InterPro" id="IPR050827">
    <property type="entry name" value="CRP1_MDG1_kinase"/>
</dbReference>
<dbReference type="GO" id="GO:0019901">
    <property type="term" value="F:protein kinase binding"/>
    <property type="evidence" value="ECO:0007669"/>
    <property type="project" value="TreeGrafter"/>
</dbReference>
<gene>
    <name evidence="6" type="ORF">SmJEL517_g03967</name>
</gene>
<evidence type="ECO:0000256" key="2">
    <source>
        <dbReference type="ARBA" id="ARBA00010926"/>
    </source>
</evidence>
<dbReference type="GO" id="GO:0007165">
    <property type="term" value="P:signal transduction"/>
    <property type="evidence" value="ECO:0007669"/>
    <property type="project" value="UniProtKB-ARBA"/>
</dbReference>
<dbReference type="CDD" id="cd02859">
    <property type="entry name" value="E_set_AMPKbeta_like_N"/>
    <property type="match status" value="1"/>
</dbReference>
<name>A0A507C692_9FUNG</name>
<dbReference type="SUPFAM" id="SSF160219">
    <property type="entry name" value="AMPKBI-like"/>
    <property type="match status" value="1"/>
</dbReference>
<dbReference type="InterPro" id="IPR014756">
    <property type="entry name" value="Ig_E-set"/>
</dbReference>
<dbReference type="Gene3D" id="2.60.40.10">
    <property type="entry name" value="Immunoglobulins"/>
    <property type="match status" value="1"/>
</dbReference>
<dbReference type="InterPro" id="IPR032640">
    <property type="entry name" value="AMPK1_CBM"/>
</dbReference>
<dbReference type="InterPro" id="IPR037256">
    <property type="entry name" value="ASC_dom_sf"/>
</dbReference>
<dbReference type="InterPro" id="IPR013783">
    <property type="entry name" value="Ig-like_fold"/>
</dbReference>
<dbReference type="GO" id="GO:0005737">
    <property type="term" value="C:cytoplasm"/>
    <property type="evidence" value="ECO:0007669"/>
    <property type="project" value="UniProtKB-SubCell"/>
</dbReference>
<dbReference type="SUPFAM" id="SSF81296">
    <property type="entry name" value="E set domains"/>
    <property type="match status" value="1"/>
</dbReference>
<dbReference type="GO" id="GO:0031588">
    <property type="term" value="C:nucleotide-activated protein kinase complex"/>
    <property type="evidence" value="ECO:0007669"/>
    <property type="project" value="TreeGrafter"/>
</dbReference>
<feature type="region of interest" description="Disordered" evidence="4">
    <location>
        <begin position="228"/>
        <end position="341"/>
    </location>
</feature>
<evidence type="ECO:0000256" key="3">
    <source>
        <dbReference type="ARBA" id="ARBA00022490"/>
    </source>
</evidence>
<comment type="caution">
    <text evidence="6">The sequence shown here is derived from an EMBL/GenBank/DDBJ whole genome shotgun (WGS) entry which is preliminary data.</text>
</comment>
<reference evidence="6 7" key="1">
    <citation type="journal article" date="2019" name="Sci. Rep.">
        <title>Comparative genomics of chytrid fungi reveal insights into the obligate biotrophic and pathogenic lifestyle of Synchytrium endobioticum.</title>
        <authorList>
            <person name="van de Vossenberg B.T.L.H."/>
            <person name="Warris S."/>
            <person name="Nguyen H.D.T."/>
            <person name="van Gent-Pelzer M.P.E."/>
            <person name="Joly D.L."/>
            <person name="van de Geest H.C."/>
            <person name="Bonants P.J.M."/>
            <person name="Smith D.S."/>
            <person name="Levesque C.A."/>
            <person name="van der Lee T.A.J."/>
        </authorList>
    </citation>
    <scope>NUCLEOTIDE SEQUENCE [LARGE SCALE GENOMIC DNA]</scope>
    <source>
        <strain evidence="6 7">JEL517</strain>
    </source>
</reference>
<organism evidence="6 7">
    <name type="scientific">Synchytrium microbalum</name>
    <dbReference type="NCBI Taxonomy" id="1806994"/>
    <lineage>
        <taxon>Eukaryota</taxon>
        <taxon>Fungi</taxon>
        <taxon>Fungi incertae sedis</taxon>
        <taxon>Chytridiomycota</taxon>
        <taxon>Chytridiomycota incertae sedis</taxon>
        <taxon>Chytridiomycetes</taxon>
        <taxon>Synchytriales</taxon>
        <taxon>Synchytriaceae</taxon>
        <taxon>Synchytrium</taxon>
    </lineage>
</organism>
<feature type="region of interest" description="Disordered" evidence="4">
    <location>
        <begin position="1"/>
        <end position="71"/>
    </location>
</feature>
<keyword evidence="3" id="KW-0963">Cytoplasm</keyword>
<dbReference type="STRING" id="1806994.A0A507C692"/>
<feature type="compositionally biased region" description="Low complexity" evidence="4">
    <location>
        <begin position="280"/>
        <end position="316"/>
    </location>
</feature>
<keyword evidence="7" id="KW-1185">Reference proteome</keyword>
<dbReference type="Pfam" id="PF16561">
    <property type="entry name" value="AMPK1_CBM"/>
    <property type="match status" value="1"/>
</dbReference>
<evidence type="ECO:0000256" key="4">
    <source>
        <dbReference type="SAM" id="MobiDB-lite"/>
    </source>
</evidence>
<dbReference type="Proteomes" id="UP000319731">
    <property type="component" value="Unassembled WGS sequence"/>
</dbReference>